<protein>
    <submittedName>
        <fullName evidence="2">Uncharacterized protein</fullName>
    </submittedName>
</protein>
<dbReference type="EMBL" id="BGZK01000093">
    <property type="protein sequence ID" value="GBP18116.1"/>
    <property type="molecule type" value="Genomic_DNA"/>
</dbReference>
<sequence length="177" mass="19391">MLPVVANPRADADDVCRGSSPCCVWPLMYALGGGPRRGNAPLSPAVPGRTRLSTRRAHASSHADGPRSRPPAGSFALDLHKTRAARVRQQLHRLGPRCNLPMAAGTRRNCRVSAAWICTRRPHRVSSEVEWAERQRPRARVGRAPAPASAPAPAPAYAPAWQRRHFTPRRTQNIGRD</sequence>
<comment type="caution">
    <text evidence="2">The sequence shown here is derived from an EMBL/GenBank/DDBJ whole genome shotgun (WGS) entry which is preliminary data.</text>
</comment>
<keyword evidence="3" id="KW-1185">Reference proteome</keyword>
<evidence type="ECO:0000313" key="3">
    <source>
        <dbReference type="Proteomes" id="UP000299102"/>
    </source>
</evidence>
<reference evidence="2 3" key="1">
    <citation type="journal article" date="2019" name="Commun. Biol.">
        <title>The bagworm genome reveals a unique fibroin gene that provides high tensile strength.</title>
        <authorList>
            <person name="Kono N."/>
            <person name="Nakamura H."/>
            <person name="Ohtoshi R."/>
            <person name="Tomita M."/>
            <person name="Numata K."/>
            <person name="Arakawa K."/>
        </authorList>
    </citation>
    <scope>NUCLEOTIDE SEQUENCE [LARGE SCALE GENOMIC DNA]</scope>
</reference>
<accession>A0A4C1TWT3</accession>
<feature type="region of interest" description="Disordered" evidence="1">
    <location>
        <begin position="36"/>
        <end position="74"/>
    </location>
</feature>
<name>A0A4C1TWT3_EUMVA</name>
<feature type="region of interest" description="Disordered" evidence="1">
    <location>
        <begin position="128"/>
        <end position="177"/>
    </location>
</feature>
<proteinExistence type="predicted"/>
<evidence type="ECO:0000256" key="1">
    <source>
        <dbReference type="SAM" id="MobiDB-lite"/>
    </source>
</evidence>
<dbReference type="AlphaFoldDB" id="A0A4C1TWT3"/>
<dbReference type="Proteomes" id="UP000299102">
    <property type="component" value="Unassembled WGS sequence"/>
</dbReference>
<gene>
    <name evidence="2" type="ORF">EVAR_12895_1</name>
</gene>
<organism evidence="2 3">
    <name type="scientific">Eumeta variegata</name>
    <name type="common">Bagworm moth</name>
    <name type="synonym">Eumeta japonica</name>
    <dbReference type="NCBI Taxonomy" id="151549"/>
    <lineage>
        <taxon>Eukaryota</taxon>
        <taxon>Metazoa</taxon>
        <taxon>Ecdysozoa</taxon>
        <taxon>Arthropoda</taxon>
        <taxon>Hexapoda</taxon>
        <taxon>Insecta</taxon>
        <taxon>Pterygota</taxon>
        <taxon>Neoptera</taxon>
        <taxon>Endopterygota</taxon>
        <taxon>Lepidoptera</taxon>
        <taxon>Glossata</taxon>
        <taxon>Ditrysia</taxon>
        <taxon>Tineoidea</taxon>
        <taxon>Psychidae</taxon>
        <taxon>Oiketicinae</taxon>
        <taxon>Eumeta</taxon>
    </lineage>
</organism>
<evidence type="ECO:0000313" key="2">
    <source>
        <dbReference type="EMBL" id="GBP18116.1"/>
    </source>
</evidence>